<comment type="caution">
    <text evidence="1">The sequence shown here is derived from an EMBL/GenBank/DDBJ whole genome shotgun (WGS) entry which is preliminary data.</text>
</comment>
<keyword evidence="2" id="KW-1185">Reference proteome</keyword>
<reference evidence="1" key="1">
    <citation type="submission" date="2020-05" db="EMBL/GenBank/DDBJ databases">
        <title>Mycena genomes resolve the evolution of fungal bioluminescence.</title>
        <authorList>
            <person name="Tsai I.J."/>
        </authorList>
    </citation>
    <scope>NUCLEOTIDE SEQUENCE</scope>
    <source>
        <strain evidence="1">110903Hualien_Pintung</strain>
    </source>
</reference>
<dbReference type="AlphaFoldDB" id="A0A8H6WLF8"/>
<organism evidence="1 2">
    <name type="scientific">Mycena chlorophos</name>
    <name type="common">Agaric fungus</name>
    <name type="synonym">Agaricus chlorophos</name>
    <dbReference type="NCBI Taxonomy" id="658473"/>
    <lineage>
        <taxon>Eukaryota</taxon>
        <taxon>Fungi</taxon>
        <taxon>Dikarya</taxon>
        <taxon>Basidiomycota</taxon>
        <taxon>Agaricomycotina</taxon>
        <taxon>Agaricomycetes</taxon>
        <taxon>Agaricomycetidae</taxon>
        <taxon>Agaricales</taxon>
        <taxon>Marasmiineae</taxon>
        <taxon>Mycenaceae</taxon>
        <taxon>Mycena</taxon>
    </lineage>
</organism>
<protein>
    <submittedName>
        <fullName evidence="1">Uncharacterized protein</fullName>
    </submittedName>
</protein>
<dbReference type="Proteomes" id="UP000613580">
    <property type="component" value="Unassembled WGS sequence"/>
</dbReference>
<sequence length="225" mass="24375">MSDYNSWCHDECPTCSNVVPSGATYCSAACQPDPEPVELLPPYQDPFQYAPPSRSYSQSNNARITTWAWDCDRATHSRTSLNRTPSPSRMSPSIYTSGRKLHLRDSRLFRPTARVTTREELEVDCLSPLSPSSAICAGTKHTALEALSACSAPSTSPPTAASLARYLTLGRRGSCPPVTSSSVSTKPAAPRLLRVPLAKKISYESAISTLSSTVAVDYDEGKAKW</sequence>
<proteinExistence type="predicted"/>
<name>A0A8H6WLF8_MYCCL</name>
<dbReference type="EMBL" id="JACAZE010000003">
    <property type="protein sequence ID" value="KAF7319053.1"/>
    <property type="molecule type" value="Genomic_DNA"/>
</dbReference>
<evidence type="ECO:0000313" key="2">
    <source>
        <dbReference type="Proteomes" id="UP000613580"/>
    </source>
</evidence>
<accession>A0A8H6WLF8</accession>
<evidence type="ECO:0000313" key="1">
    <source>
        <dbReference type="EMBL" id="KAF7319053.1"/>
    </source>
</evidence>
<gene>
    <name evidence="1" type="ORF">HMN09_00241500</name>
</gene>
<dbReference type="OrthoDB" id="3037991at2759"/>